<dbReference type="InterPro" id="IPR001128">
    <property type="entry name" value="Cyt_P450"/>
</dbReference>
<dbReference type="EMBL" id="JAPEIS010000003">
    <property type="protein sequence ID" value="KAJ8067820.1"/>
    <property type="molecule type" value="Genomic_DNA"/>
</dbReference>
<keyword evidence="10" id="KW-1185">Reference proteome</keyword>
<proteinExistence type="predicted"/>
<name>A0A9X0ARV5_9HELO</name>
<dbReference type="Proteomes" id="UP001152300">
    <property type="component" value="Unassembled WGS sequence"/>
</dbReference>
<dbReference type="PANTHER" id="PTHR24305">
    <property type="entry name" value="CYTOCHROME P450"/>
    <property type="match status" value="1"/>
</dbReference>
<evidence type="ECO:0000313" key="10">
    <source>
        <dbReference type="Proteomes" id="UP001152300"/>
    </source>
</evidence>
<dbReference type="Pfam" id="PF00067">
    <property type="entry name" value="p450"/>
    <property type="match status" value="1"/>
</dbReference>
<sequence length="172" mass="19682">MVRSQTINLSSVLYLKVISNRIKPYARSLDRTSKSYATFQIRTFLFAGHDTTSSTICRIFYLLNKNHDILAKLRTEHDLVLGSDREMAASTMINNPKTLNKLTYTTAVIKETLRLFPPASSVRQGMDGVEITDDEGHKYPTANNTTIWILHQAIHRDPKYWSQTLSYQIAGW</sequence>
<dbReference type="PANTHER" id="PTHR24305:SF107">
    <property type="entry name" value="P450, PUTATIVE (EUROFUNG)-RELATED"/>
    <property type="match status" value="1"/>
</dbReference>
<protein>
    <recommendedName>
        <fullName evidence="11">Cytochrome P450</fullName>
    </recommendedName>
</protein>
<keyword evidence="5" id="KW-0560">Oxidoreductase</keyword>
<dbReference type="GO" id="GO:0020037">
    <property type="term" value="F:heme binding"/>
    <property type="evidence" value="ECO:0007669"/>
    <property type="project" value="InterPro"/>
</dbReference>
<reference evidence="9" key="1">
    <citation type="submission" date="2022-11" db="EMBL/GenBank/DDBJ databases">
        <title>Genome Resource of Sclerotinia nivalis Strain SnTB1, a Plant Pathogen Isolated from American Ginseng.</title>
        <authorList>
            <person name="Fan S."/>
        </authorList>
    </citation>
    <scope>NUCLEOTIDE SEQUENCE</scope>
    <source>
        <strain evidence="9">SnTB1</strain>
    </source>
</reference>
<evidence type="ECO:0000256" key="5">
    <source>
        <dbReference type="ARBA" id="ARBA00023002"/>
    </source>
</evidence>
<evidence type="ECO:0000256" key="3">
    <source>
        <dbReference type="ARBA" id="ARBA00022617"/>
    </source>
</evidence>
<keyword evidence="7" id="KW-0843">Virulence</keyword>
<evidence type="ECO:0000256" key="7">
    <source>
        <dbReference type="ARBA" id="ARBA00023026"/>
    </source>
</evidence>
<evidence type="ECO:0000256" key="8">
    <source>
        <dbReference type="ARBA" id="ARBA00023033"/>
    </source>
</evidence>
<keyword evidence="6" id="KW-0408">Iron</keyword>
<evidence type="ECO:0000256" key="6">
    <source>
        <dbReference type="ARBA" id="ARBA00023004"/>
    </source>
</evidence>
<keyword evidence="8" id="KW-0503">Monooxygenase</keyword>
<keyword evidence="3" id="KW-0349">Heme</keyword>
<dbReference type="Gene3D" id="1.10.630.10">
    <property type="entry name" value="Cytochrome P450"/>
    <property type="match status" value="1"/>
</dbReference>
<dbReference type="SUPFAM" id="SSF48264">
    <property type="entry name" value="Cytochrome P450"/>
    <property type="match status" value="1"/>
</dbReference>
<dbReference type="AlphaFoldDB" id="A0A9X0ARV5"/>
<dbReference type="InterPro" id="IPR036396">
    <property type="entry name" value="Cyt_P450_sf"/>
</dbReference>
<dbReference type="GO" id="GO:0004497">
    <property type="term" value="F:monooxygenase activity"/>
    <property type="evidence" value="ECO:0007669"/>
    <property type="project" value="UniProtKB-KW"/>
</dbReference>
<comment type="cofactor">
    <cofactor evidence="1">
        <name>heme</name>
        <dbReference type="ChEBI" id="CHEBI:30413"/>
    </cofactor>
</comment>
<dbReference type="OrthoDB" id="10029320at2759"/>
<organism evidence="9 10">
    <name type="scientific">Sclerotinia nivalis</name>
    <dbReference type="NCBI Taxonomy" id="352851"/>
    <lineage>
        <taxon>Eukaryota</taxon>
        <taxon>Fungi</taxon>
        <taxon>Dikarya</taxon>
        <taxon>Ascomycota</taxon>
        <taxon>Pezizomycotina</taxon>
        <taxon>Leotiomycetes</taxon>
        <taxon>Helotiales</taxon>
        <taxon>Sclerotiniaceae</taxon>
        <taxon>Sclerotinia</taxon>
    </lineage>
</organism>
<comment type="caution">
    <text evidence="9">The sequence shown here is derived from an EMBL/GenBank/DDBJ whole genome shotgun (WGS) entry which is preliminary data.</text>
</comment>
<evidence type="ECO:0000256" key="4">
    <source>
        <dbReference type="ARBA" id="ARBA00022723"/>
    </source>
</evidence>
<dbReference type="InterPro" id="IPR050121">
    <property type="entry name" value="Cytochrome_P450_monoxygenase"/>
</dbReference>
<evidence type="ECO:0008006" key="11">
    <source>
        <dbReference type="Google" id="ProtNLM"/>
    </source>
</evidence>
<comment type="pathway">
    <text evidence="2">Secondary metabolite biosynthesis.</text>
</comment>
<accession>A0A9X0ARV5</accession>
<dbReference type="GO" id="GO:0005506">
    <property type="term" value="F:iron ion binding"/>
    <property type="evidence" value="ECO:0007669"/>
    <property type="project" value="InterPro"/>
</dbReference>
<dbReference type="GO" id="GO:0016705">
    <property type="term" value="F:oxidoreductase activity, acting on paired donors, with incorporation or reduction of molecular oxygen"/>
    <property type="evidence" value="ECO:0007669"/>
    <property type="project" value="InterPro"/>
</dbReference>
<gene>
    <name evidence="9" type="ORF">OCU04_003416</name>
</gene>
<keyword evidence="4" id="KW-0479">Metal-binding</keyword>
<evidence type="ECO:0000256" key="1">
    <source>
        <dbReference type="ARBA" id="ARBA00001971"/>
    </source>
</evidence>
<evidence type="ECO:0000313" key="9">
    <source>
        <dbReference type="EMBL" id="KAJ8067820.1"/>
    </source>
</evidence>
<dbReference type="PRINTS" id="PR00385">
    <property type="entry name" value="P450"/>
</dbReference>
<evidence type="ECO:0000256" key="2">
    <source>
        <dbReference type="ARBA" id="ARBA00005179"/>
    </source>
</evidence>